<sequence>MSSDKIIIFIVLNCIKCSFSVISEKHNDTLHVLRNPTNFEINGRQNKYFQNYIPQAYYDRRQYQTYSKPYSYNHIRHDPYVSPNPNLYYSDPYYGQPVGQGIRQNIMEVLNSITRNDNLQCVPKILCEITSGTLSGRQYGQNLPINFNMESLIGLLPLLNGLQSSPLLYFGKAALLGYTSKGDSRTCTHQYPECPSEPDKLVQYLNNHNGGFFRYFNGINPKLYAPFYQGFYQNYRPPVPSYLNRQDVADKRIQNTPVKYISANSIRQNKGFTFPQKDYLHFPENIENNRSPKKINFYKGDGAYFEKPLANHKATPLIFPDRTGTGQLIVDSEYFNKDTRVPFNDKREFYTSNDISNVRNFYFNLNRLEHDRELHFPDR</sequence>
<name>A0A9P0CR59_9CUCU</name>
<keyword evidence="2" id="KW-1185">Reference proteome</keyword>
<accession>A0A9P0CR59</accession>
<protein>
    <submittedName>
        <fullName evidence="1">Uncharacterized protein</fullName>
    </submittedName>
</protein>
<dbReference type="EMBL" id="OV651826">
    <property type="protein sequence ID" value="CAH1103629.1"/>
    <property type="molecule type" value="Genomic_DNA"/>
</dbReference>
<dbReference type="OrthoDB" id="8196075at2759"/>
<organism evidence="1 2">
    <name type="scientific">Psylliodes chrysocephalus</name>
    <dbReference type="NCBI Taxonomy" id="3402493"/>
    <lineage>
        <taxon>Eukaryota</taxon>
        <taxon>Metazoa</taxon>
        <taxon>Ecdysozoa</taxon>
        <taxon>Arthropoda</taxon>
        <taxon>Hexapoda</taxon>
        <taxon>Insecta</taxon>
        <taxon>Pterygota</taxon>
        <taxon>Neoptera</taxon>
        <taxon>Endopterygota</taxon>
        <taxon>Coleoptera</taxon>
        <taxon>Polyphaga</taxon>
        <taxon>Cucujiformia</taxon>
        <taxon>Chrysomeloidea</taxon>
        <taxon>Chrysomelidae</taxon>
        <taxon>Galerucinae</taxon>
        <taxon>Alticini</taxon>
        <taxon>Psylliodes</taxon>
    </lineage>
</organism>
<dbReference type="AlphaFoldDB" id="A0A9P0CR59"/>
<reference evidence="1" key="1">
    <citation type="submission" date="2022-01" db="EMBL/GenBank/DDBJ databases">
        <authorList>
            <person name="King R."/>
        </authorList>
    </citation>
    <scope>NUCLEOTIDE SEQUENCE</scope>
</reference>
<evidence type="ECO:0000313" key="1">
    <source>
        <dbReference type="EMBL" id="CAH1103629.1"/>
    </source>
</evidence>
<proteinExistence type="predicted"/>
<dbReference type="Proteomes" id="UP001153636">
    <property type="component" value="Chromosome 14"/>
</dbReference>
<gene>
    <name evidence="1" type="ORF">PSYICH_LOCUS4683</name>
</gene>
<evidence type="ECO:0000313" key="2">
    <source>
        <dbReference type="Proteomes" id="UP001153636"/>
    </source>
</evidence>